<dbReference type="EMBL" id="FXUG01000006">
    <property type="protein sequence ID" value="SMP60239.1"/>
    <property type="molecule type" value="Genomic_DNA"/>
</dbReference>
<evidence type="ECO:0000313" key="1">
    <source>
        <dbReference type="EMBL" id="SMP60239.1"/>
    </source>
</evidence>
<gene>
    <name evidence="1" type="ORF">SAMN06265222_106333</name>
</gene>
<sequence>MTIRGHRLLFFATINSGLFESNTITSSPPTRFERILQSQTFMQTDLRKAVEFLFTRICLNLSGSRLQNLEGGALLSGPLGIDFWEGSLGNPRQ</sequence>
<dbReference type="Proteomes" id="UP001158067">
    <property type="component" value="Unassembled WGS sequence"/>
</dbReference>
<organism evidence="1 2">
    <name type="scientific">Neorhodopirellula lusitana</name>
    <dbReference type="NCBI Taxonomy" id="445327"/>
    <lineage>
        <taxon>Bacteria</taxon>
        <taxon>Pseudomonadati</taxon>
        <taxon>Planctomycetota</taxon>
        <taxon>Planctomycetia</taxon>
        <taxon>Pirellulales</taxon>
        <taxon>Pirellulaceae</taxon>
        <taxon>Neorhodopirellula</taxon>
    </lineage>
</organism>
<keyword evidence="2" id="KW-1185">Reference proteome</keyword>
<comment type="caution">
    <text evidence="1">The sequence shown here is derived from an EMBL/GenBank/DDBJ whole genome shotgun (WGS) entry which is preliminary data.</text>
</comment>
<protein>
    <submittedName>
        <fullName evidence="1">Uncharacterized protein</fullName>
    </submittedName>
</protein>
<accession>A0ABY1Q7K4</accession>
<evidence type="ECO:0000313" key="2">
    <source>
        <dbReference type="Proteomes" id="UP001158067"/>
    </source>
</evidence>
<name>A0ABY1Q7K4_9BACT</name>
<reference evidence="1 2" key="1">
    <citation type="submission" date="2017-05" db="EMBL/GenBank/DDBJ databases">
        <authorList>
            <person name="Varghese N."/>
            <person name="Submissions S."/>
        </authorList>
    </citation>
    <scope>NUCLEOTIDE SEQUENCE [LARGE SCALE GENOMIC DNA]</scope>
    <source>
        <strain evidence="1 2">DSM 25457</strain>
    </source>
</reference>
<proteinExistence type="predicted"/>